<dbReference type="Gene3D" id="3.40.50.300">
    <property type="entry name" value="P-loop containing nucleotide triphosphate hydrolases"/>
    <property type="match status" value="1"/>
</dbReference>
<dbReference type="CDD" id="cd01898">
    <property type="entry name" value="Obg"/>
    <property type="match status" value="1"/>
</dbReference>
<evidence type="ECO:0000256" key="4">
    <source>
        <dbReference type="SAM" id="MobiDB-lite"/>
    </source>
</evidence>
<protein>
    <submittedName>
        <fullName evidence="7">GTPase of the mitochondrial inner membrane that associates with the large ribosomal subunit</fullName>
        <ecNumber evidence="7">1.14.11.27</ecNumber>
    </submittedName>
</protein>
<dbReference type="Pfam" id="PF01018">
    <property type="entry name" value="GTP1_OBG"/>
    <property type="match status" value="2"/>
</dbReference>
<dbReference type="AlphaFoldDB" id="A0A9W8AVU9"/>
<dbReference type="NCBIfam" id="NF008956">
    <property type="entry name" value="PRK12299.1"/>
    <property type="match status" value="1"/>
</dbReference>
<dbReference type="EMBL" id="JANBPY010000032">
    <property type="protein sequence ID" value="KAJ1969685.1"/>
    <property type="molecule type" value="Genomic_DNA"/>
</dbReference>
<dbReference type="InterPro" id="IPR027417">
    <property type="entry name" value="P-loop_NTPase"/>
</dbReference>
<evidence type="ECO:0000259" key="5">
    <source>
        <dbReference type="PROSITE" id="PS51710"/>
    </source>
</evidence>
<evidence type="ECO:0000256" key="1">
    <source>
        <dbReference type="ARBA" id="ARBA00007699"/>
    </source>
</evidence>
<dbReference type="GO" id="GO:0042254">
    <property type="term" value="P:ribosome biogenesis"/>
    <property type="evidence" value="ECO:0007669"/>
    <property type="project" value="UniProtKB-UniRule"/>
</dbReference>
<feature type="domain" description="OBG-type G" evidence="5">
    <location>
        <begin position="229"/>
        <end position="395"/>
    </location>
</feature>
<dbReference type="InterPro" id="IPR006169">
    <property type="entry name" value="GTP1_OBG_dom"/>
</dbReference>
<comment type="caution">
    <text evidence="7">The sequence shown here is derived from an EMBL/GenBank/DDBJ whole genome shotgun (WGS) entry which is preliminary data.</text>
</comment>
<evidence type="ECO:0000259" key="6">
    <source>
        <dbReference type="PROSITE" id="PS51883"/>
    </source>
</evidence>
<keyword evidence="8" id="KW-1185">Reference proteome</keyword>
<dbReference type="GO" id="GO:0005525">
    <property type="term" value="F:GTP binding"/>
    <property type="evidence" value="ECO:0007669"/>
    <property type="project" value="UniProtKB-KW"/>
</dbReference>
<proteinExistence type="inferred from homology"/>
<dbReference type="InterPro" id="IPR006073">
    <property type="entry name" value="GTP-bd"/>
</dbReference>
<dbReference type="Gene3D" id="2.70.210.12">
    <property type="entry name" value="GTP1/OBG domain"/>
    <property type="match status" value="1"/>
</dbReference>
<dbReference type="Proteomes" id="UP001150925">
    <property type="component" value="Unassembled WGS sequence"/>
</dbReference>
<sequence length="412" mass="44901">MAQSFLKKGGNFKDFRRIVVRGGRGGDGCVSFLREKYIESGPPNGGNGGHGGNVVIQVDPRETTLGFLDSVCRARAGSSGSGKSKHGEQGKDYIIKVPAGTVVREIDLPRKSSSSQGEVKVSGQRTWQEEQANTDESQGAFVYYPGWQDQGETKEVTIPKEYLPSDRTTTSKLLLDMTTPGQEEVAAKGGRGGLGNPYFATGERRSPKFALRGLMGEVRWLELELKTIADVGLVGLPNAGKSTFLRAVSNAHPKVAPYPFTTLNPYLGTVDYDDQVQLTLADIPGLIAGAHRNVGLGHNFLRHIERSHILVYVVDIGKENPWEDLATLQKELTLYSPELVKKPSLLVANKADITDLAKSNLPLLQQKTDIPVIPISAKHALNIRKVTHHMRLLVERTRPASPDIHTTSPKGT</sequence>
<dbReference type="GO" id="GO:0140680">
    <property type="term" value="F:histone H3K36me/H3K36me2 demethylase activity"/>
    <property type="evidence" value="ECO:0007669"/>
    <property type="project" value="UniProtKB-EC"/>
</dbReference>
<accession>A0A9W8AVU9</accession>
<dbReference type="EC" id="1.14.11.27" evidence="7"/>
<feature type="domain" description="Obg" evidence="6">
    <location>
        <begin position="10"/>
        <end position="228"/>
    </location>
</feature>
<keyword evidence="3" id="KW-0342">GTP-binding</keyword>
<dbReference type="InterPro" id="IPR045086">
    <property type="entry name" value="OBG_GTPase"/>
</dbReference>
<dbReference type="PANTHER" id="PTHR11702">
    <property type="entry name" value="DEVELOPMENTALLY REGULATED GTP-BINDING PROTEIN-RELATED"/>
    <property type="match status" value="1"/>
</dbReference>
<dbReference type="SUPFAM" id="SSF82051">
    <property type="entry name" value="Obg GTP-binding protein N-terminal domain"/>
    <property type="match status" value="1"/>
</dbReference>
<dbReference type="NCBIfam" id="TIGR00231">
    <property type="entry name" value="small_GTP"/>
    <property type="match status" value="1"/>
</dbReference>
<name>A0A9W8AVU9_9FUNG</name>
<feature type="compositionally biased region" description="Polar residues" evidence="4">
    <location>
        <begin position="111"/>
        <end position="134"/>
    </location>
</feature>
<dbReference type="PANTHER" id="PTHR11702:SF31">
    <property type="entry name" value="MITOCHONDRIAL RIBOSOME-ASSOCIATED GTPASE 2"/>
    <property type="match status" value="1"/>
</dbReference>
<evidence type="ECO:0000313" key="7">
    <source>
        <dbReference type="EMBL" id="KAJ1969685.1"/>
    </source>
</evidence>
<comment type="similarity">
    <text evidence="1">Belongs to the TRAFAC class OBG-HflX-like GTPase superfamily. OBG GTPase family.</text>
</comment>
<organism evidence="7 8">
    <name type="scientific">Dispira parvispora</name>
    <dbReference type="NCBI Taxonomy" id="1520584"/>
    <lineage>
        <taxon>Eukaryota</taxon>
        <taxon>Fungi</taxon>
        <taxon>Fungi incertae sedis</taxon>
        <taxon>Zoopagomycota</taxon>
        <taxon>Kickxellomycotina</taxon>
        <taxon>Dimargaritomycetes</taxon>
        <taxon>Dimargaritales</taxon>
        <taxon>Dimargaritaceae</taxon>
        <taxon>Dispira</taxon>
    </lineage>
</organism>
<dbReference type="GO" id="GO:0000287">
    <property type="term" value="F:magnesium ion binding"/>
    <property type="evidence" value="ECO:0007669"/>
    <property type="project" value="InterPro"/>
</dbReference>
<evidence type="ECO:0000256" key="2">
    <source>
        <dbReference type="ARBA" id="ARBA00022741"/>
    </source>
</evidence>
<dbReference type="GO" id="GO:0005739">
    <property type="term" value="C:mitochondrion"/>
    <property type="evidence" value="ECO:0007669"/>
    <property type="project" value="TreeGrafter"/>
</dbReference>
<dbReference type="InterPro" id="IPR005225">
    <property type="entry name" value="Small_GTP-bd"/>
</dbReference>
<dbReference type="PROSITE" id="PS51883">
    <property type="entry name" value="OBG"/>
    <property type="match status" value="1"/>
</dbReference>
<evidence type="ECO:0000313" key="8">
    <source>
        <dbReference type="Proteomes" id="UP001150925"/>
    </source>
</evidence>
<feature type="region of interest" description="Disordered" evidence="4">
    <location>
        <begin position="110"/>
        <end position="134"/>
    </location>
</feature>
<dbReference type="InterPro" id="IPR036726">
    <property type="entry name" value="GTP1_OBG_dom_sf"/>
</dbReference>
<evidence type="ECO:0000256" key="3">
    <source>
        <dbReference type="ARBA" id="ARBA00023134"/>
    </source>
</evidence>
<dbReference type="SUPFAM" id="SSF52540">
    <property type="entry name" value="P-loop containing nucleoside triphosphate hydrolases"/>
    <property type="match status" value="1"/>
</dbReference>
<gene>
    <name evidence="7" type="primary">MTG2</name>
    <name evidence="7" type="ORF">IWQ62_000460</name>
</gene>
<dbReference type="PIRSF" id="PIRSF002401">
    <property type="entry name" value="GTP_bd_Obg/CgtA"/>
    <property type="match status" value="1"/>
</dbReference>
<dbReference type="PROSITE" id="PS51710">
    <property type="entry name" value="G_OBG"/>
    <property type="match status" value="1"/>
</dbReference>
<dbReference type="InterPro" id="IPR031167">
    <property type="entry name" value="G_OBG"/>
</dbReference>
<dbReference type="GO" id="GO:0003924">
    <property type="term" value="F:GTPase activity"/>
    <property type="evidence" value="ECO:0007669"/>
    <property type="project" value="InterPro"/>
</dbReference>
<dbReference type="HAMAP" id="MF_01454">
    <property type="entry name" value="GTPase_Obg"/>
    <property type="match status" value="1"/>
</dbReference>
<dbReference type="PRINTS" id="PR00326">
    <property type="entry name" value="GTP1OBG"/>
</dbReference>
<dbReference type="OrthoDB" id="347018at2759"/>
<keyword evidence="2" id="KW-0547">Nucleotide-binding</keyword>
<reference evidence="7" key="1">
    <citation type="submission" date="2022-07" db="EMBL/GenBank/DDBJ databases">
        <title>Phylogenomic reconstructions and comparative analyses of Kickxellomycotina fungi.</title>
        <authorList>
            <person name="Reynolds N.K."/>
            <person name="Stajich J.E."/>
            <person name="Barry K."/>
            <person name="Grigoriev I.V."/>
            <person name="Crous P."/>
            <person name="Smith M.E."/>
        </authorList>
    </citation>
    <scope>NUCLEOTIDE SEQUENCE</scope>
    <source>
        <strain evidence="7">RSA 1196</strain>
    </source>
</reference>
<dbReference type="Pfam" id="PF01926">
    <property type="entry name" value="MMR_HSR1"/>
    <property type="match status" value="1"/>
</dbReference>
<dbReference type="InterPro" id="IPR014100">
    <property type="entry name" value="GTP-bd_Obg/CgtA"/>
</dbReference>
<keyword evidence="7" id="KW-0560">Oxidoreductase</keyword>